<dbReference type="InterPro" id="IPR036852">
    <property type="entry name" value="Peptidase_S8/S53_dom_sf"/>
</dbReference>
<protein>
    <submittedName>
        <fullName evidence="8">Peptidase families S8 and S53 domain protein</fullName>
        <ecNumber evidence="8">3.4.21.-</ecNumber>
    </submittedName>
</protein>
<evidence type="ECO:0000256" key="4">
    <source>
        <dbReference type="ARBA" id="ARBA00022825"/>
    </source>
</evidence>
<dbReference type="EC" id="3.4.21.-" evidence="8"/>
<dbReference type="PROSITE" id="PS00137">
    <property type="entry name" value="SUBTILASE_HIS"/>
    <property type="match status" value="1"/>
</dbReference>
<feature type="active site" description="Charge relay system" evidence="5">
    <location>
        <position position="191"/>
    </location>
</feature>
<dbReference type="Pfam" id="PF00082">
    <property type="entry name" value="Peptidase_S8"/>
    <property type="match status" value="1"/>
</dbReference>
<dbReference type="PROSITE" id="PS00138">
    <property type="entry name" value="SUBTILASE_SER"/>
    <property type="match status" value="1"/>
</dbReference>
<evidence type="ECO:0000256" key="1">
    <source>
        <dbReference type="ARBA" id="ARBA00011073"/>
    </source>
</evidence>
<dbReference type="InterPro" id="IPR050131">
    <property type="entry name" value="Peptidase_S8_subtilisin-like"/>
</dbReference>
<gene>
    <name evidence="8" type="ordered locus">trd_A0692</name>
</gene>
<sequence>MLMRWTPIRSRLLAWLLIPVLLLGGSPRSLDGAQAHETTLAEAVEWAVAVERATCSIARQPHPEPLCLADLPARLEPIDPDGQWWRLRFDQPATAADWIVRLMGRPGVTGLEPAVRLFYQWTPADPLVAQQEWLTVAGFPTAWDDTIGRAEVSVAVIDSGVAARHPDLAGKLLPGYDYLRRDPDPDDEVGHGTAVAGVIAAAADGRGMVGGAPGVKIVPLKVGDQIGASSLLIAEAVYGAIERGVQVINLSLGADTPSGALERAIEQAYARGIVVVAAAGNTPDSVTFPASYPEVVAVGGATADGKRLASFTSRLTRVDLVAPAENVLTTSWDGQEPGWDRRTGTSFAAPMVSAAAALVRSIAPDSSVEWVRQTLRETASPLDPPGQPGAGSGLLSARGAVERAVLRRFAQTWQRADLPVAAGQATRSWVWGPSAFAVGREPYAETRAGTRAVAYFDKARLELTDPDRSPEDPWAVTSGLLARELISGMEQVGDRRFVPRSPASIPVAGDPDDRLGPTYATLAAVLALPPLEEGELITQTIDRSGRVGNEQRLAGYGVRAGPLVPETGHRVASVFWEFLQGRDVVYTGGRFETADLFWPPFAITGFPITEAYWARVTVGGVVRDVLVQCFERRCLTYTPENLPGWRVELGNVGQHYYRWRYGALPDQPPASDPAAMAPVDGSGRG</sequence>
<evidence type="ECO:0000313" key="8">
    <source>
        <dbReference type="EMBL" id="ACM07003.1"/>
    </source>
</evidence>
<dbReference type="Gene3D" id="3.40.50.200">
    <property type="entry name" value="Peptidase S8/S53 domain"/>
    <property type="match status" value="1"/>
</dbReference>
<accession>B9L4H8</accession>
<feature type="domain" description="Peptidase S8/S53" evidence="7">
    <location>
        <begin position="151"/>
        <end position="383"/>
    </location>
</feature>
<feature type="active site" description="Charge relay system" evidence="5">
    <location>
        <position position="158"/>
    </location>
</feature>
<dbReference type="SUPFAM" id="SSF52743">
    <property type="entry name" value="Subtilisin-like"/>
    <property type="match status" value="1"/>
</dbReference>
<proteinExistence type="inferred from homology"/>
<dbReference type="PROSITE" id="PS00136">
    <property type="entry name" value="SUBTILASE_ASP"/>
    <property type="match status" value="1"/>
</dbReference>
<dbReference type="InterPro" id="IPR000209">
    <property type="entry name" value="Peptidase_S8/S53_dom"/>
</dbReference>
<dbReference type="KEGG" id="tro:trd_A0692"/>
<feature type="active site" description="Charge relay system" evidence="5">
    <location>
        <position position="346"/>
    </location>
</feature>
<dbReference type="HOGENOM" id="CLU_404856_0_0_0"/>
<dbReference type="InterPro" id="IPR022398">
    <property type="entry name" value="Peptidase_S8_His-AS"/>
</dbReference>
<dbReference type="EMBL" id="CP001276">
    <property type="protein sequence ID" value="ACM07003.1"/>
    <property type="molecule type" value="Genomic_DNA"/>
</dbReference>
<dbReference type="InterPro" id="IPR023827">
    <property type="entry name" value="Peptidase_S8_Asp-AS"/>
</dbReference>
<dbReference type="InterPro" id="IPR023828">
    <property type="entry name" value="Peptidase_S8_Ser-AS"/>
</dbReference>
<keyword evidence="9" id="KW-1185">Reference proteome</keyword>
<keyword evidence="8" id="KW-0614">Plasmid</keyword>
<evidence type="ECO:0000256" key="5">
    <source>
        <dbReference type="PROSITE-ProRule" id="PRU01240"/>
    </source>
</evidence>
<dbReference type="AlphaFoldDB" id="B9L4H8"/>
<evidence type="ECO:0000259" key="7">
    <source>
        <dbReference type="Pfam" id="PF00082"/>
    </source>
</evidence>
<keyword evidence="2 5" id="KW-0645">Protease</keyword>
<evidence type="ECO:0000313" key="9">
    <source>
        <dbReference type="Proteomes" id="UP000000447"/>
    </source>
</evidence>
<geneLocation type="plasmid" evidence="9">
    <name>Tros</name>
</geneLocation>
<reference evidence="8 9" key="1">
    <citation type="journal article" date="2009" name="PLoS ONE">
        <title>Complete genome sequence of the aerobic CO-oxidizing thermophile Thermomicrobium roseum.</title>
        <authorList>
            <person name="Wu D."/>
            <person name="Raymond J."/>
            <person name="Wu M."/>
            <person name="Chatterji S."/>
            <person name="Ren Q."/>
            <person name="Graham J.E."/>
            <person name="Bryant D.A."/>
            <person name="Robb F."/>
            <person name="Colman A."/>
            <person name="Tallon L.J."/>
            <person name="Badger J.H."/>
            <person name="Madupu R."/>
            <person name="Ward N.L."/>
            <person name="Eisen J.A."/>
        </authorList>
    </citation>
    <scope>NUCLEOTIDE SEQUENCE [LARGE SCALE GENOMIC DNA]</scope>
    <source>
        <strain evidence="9">ATCC 27502 / DSM 5159 / P-2</strain>
        <plasmid evidence="8">unnamed</plasmid>
    </source>
</reference>
<dbReference type="PANTHER" id="PTHR43806:SF11">
    <property type="entry name" value="CEREVISIN-RELATED"/>
    <property type="match status" value="1"/>
</dbReference>
<dbReference type="PANTHER" id="PTHR43806">
    <property type="entry name" value="PEPTIDASE S8"/>
    <property type="match status" value="1"/>
</dbReference>
<dbReference type="GO" id="GO:0006508">
    <property type="term" value="P:proteolysis"/>
    <property type="evidence" value="ECO:0007669"/>
    <property type="project" value="UniProtKB-KW"/>
</dbReference>
<comment type="similarity">
    <text evidence="1 5 6">Belongs to the peptidase S8 family.</text>
</comment>
<dbReference type="Proteomes" id="UP000000447">
    <property type="component" value="Plasmid unnamed"/>
</dbReference>
<dbReference type="GO" id="GO:0004252">
    <property type="term" value="F:serine-type endopeptidase activity"/>
    <property type="evidence" value="ECO:0007669"/>
    <property type="project" value="UniProtKB-UniRule"/>
</dbReference>
<dbReference type="PROSITE" id="PS51892">
    <property type="entry name" value="SUBTILASE"/>
    <property type="match status" value="1"/>
</dbReference>
<name>B9L4H8_THERP</name>
<evidence type="ECO:0000256" key="2">
    <source>
        <dbReference type="ARBA" id="ARBA00022670"/>
    </source>
</evidence>
<organism evidence="8 9">
    <name type="scientific">Thermomicrobium roseum (strain ATCC 27502 / DSM 5159 / P-2)</name>
    <dbReference type="NCBI Taxonomy" id="309801"/>
    <lineage>
        <taxon>Bacteria</taxon>
        <taxon>Pseudomonadati</taxon>
        <taxon>Thermomicrobiota</taxon>
        <taxon>Thermomicrobia</taxon>
        <taxon>Thermomicrobiales</taxon>
        <taxon>Thermomicrobiaceae</taxon>
        <taxon>Thermomicrobium</taxon>
    </lineage>
</organism>
<keyword evidence="3 5" id="KW-0378">Hydrolase</keyword>
<evidence type="ECO:0000256" key="6">
    <source>
        <dbReference type="RuleBase" id="RU003355"/>
    </source>
</evidence>
<evidence type="ECO:0000256" key="3">
    <source>
        <dbReference type="ARBA" id="ARBA00022801"/>
    </source>
</evidence>
<dbReference type="InterPro" id="IPR015500">
    <property type="entry name" value="Peptidase_S8_subtilisin-rel"/>
</dbReference>
<dbReference type="eggNOG" id="COG1404">
    <property type="taxonomic scope" value="Bacteria"/>
</dbReference>
<keyword evidence="4 5" id="KW-0720">Serine protease</keyword>
<dbReference type="PRINTS" id="PR00723">
    <property type="entry name" value="SUBTILISIN"/>
</dbReference>